<comment type="caution">
    <text evidence="5">The sequence shown here is derived from an EMBL/GenBank/DDBJ whole genome shotgun (WGS) entry which is preliminary data.</text>
</comment>
<dbReference type="SUPFAM" id="SSF56801">
    <property type="entry name" value="Acetyl-CoA synthetase-like"/>
    <property type="match status" value="1"/>
</dbReference>
<protein>
    <submittedName>
        <fullName evidence="5">AMP-binding protein</fullName>
    </submittedName>
</protein>
<dbReference type="InterPro" id="IPR025110">
    <property type="entry name" value="AMP-bd_C"/>
</dbReference>
<name>A0A5N6AML2_9ACTN</name>
<comment type="similarity">
    <text evidence="1">Belongs to the ATP-dependent AMP-binding enzyme family.</text>
</comment>
<dbReference type="Gene3D" id="3.30.300.30">
    <property type="match status" value="1"/>
</dbReference>
<evidence type="ECO:0000256" key="1">
    <source>
        <dbReference type="ARBA" id="ARBA00006432"/>
    </source>
</evidence>
<dbReference type="InterPro" id="IPR020845">
    <property type="entry name" value="AMP-binding_CS"/>
</dbReference>
<organism evidence="5 6">
    <name type="scientific">Streptomyces mimosae</name>
    <dbReference type="NCBI Taxonomy" id="2586635"/>
    <lineage>
        <taxon>Bacteria</taxon>
        <taxon>Bacillati</taxon>
        <taxon>Actinomycetota</taxon>
        <taxon>Actinomycetes</taxon>
        <taxon>Kitasatosporales</taxon>
        <taxon>Streptomycetaceae</taxon>
        <taxon>Streptomyces</taxon>
    </lineage>
</organism>
<keyword evidence="2" id="KW-0436">Ligase</keyword>
<dbReference type="EMBL" id="VDLY02000002">
    <property type="protein sequence ID" value="KAB8169921.1"/>
    <property type="molecule type" value="Genomic_DNA"/>
</dbReference>
<dbReference type="PROSITE" id="PS00455">
    <property type="entry name" value="AMP_BINDING"/>
    <property type="match status" value="1"/>
</dbReference>
<evidence type="ECO:0000256" key="2">
    <source>
        <dbReference type="ARBA" id="ARBA00022598"/>
    </source>
</evidence>
<dbReference type="RefSeq" id="WP_139666214.1">
    <property type="nucleotide sequence ID" value="NZ_VDLY02000002.1"/>
</dbReference>
<dbReference type="Pfam" id="PF00501">
    <property type="entry name" value="AMP-binding"/>
    <property type="match status" value="1"/>
</dbReference>
<evidence type="ECO:0000259" key="3">
    <source>
        <dbReference type="Pfam" id="PF00501"/>
    </source>
</evidence>
<reference evidence="5" key="1">
    <citation type="submission" date="2019-10" db="EMBL/GenBank/DDBJ databases">
        <title>Nonomuraea sp. nov., isolated from Phyllanthus amarus.</title>
        <authorList>
            <person name="Klykleung N."/>
            <person name="Tanasupawat S."/>
        </authorList>
    </citation>
    <scope>NUCLEOTIDE SEQUENCE [LARGE SCALE GENOMIC DNA]</scope>
    <source>
        <strain evidence="5">3MP-10</strain>
    </source>
</reference>
<accession>A0A5N6AML2</accession>
<dbReference type="PANTHER" id="PTHR24096:SF149">
    <property type="entry name" value="AMP-BINDING DOMAIN-CONTAINING PROTEIN-RELATED"/>
    <property type="match status" value="1"/>
</dbReference>
<dbReference type="Gene3D" id="3.40.50.12780">
    <property type="entry name" value="N-terminal domain of ligase-like"/>
    <property type="match status" value="1"/>
</dbReference>
<dbReference type="GO" id="GO:0016405">
    <property type="term" value="F:CoA-ligase activity"/>
    <property type="evidence" value="ECO:0007669"/>
    <property type="project" value="TreeGrafter"/>
</dbReference>
<dbReference type="OrthoDB" id="3465883at2"/>
<proteinExistence type="inferred from homology"/>
<evidence type="ECO:0000313" key="5">
    <source>
        <dbReference type="EMBL" id="KAB8169921.1"/>
    </source>
</evidence>
<feature type="domain" description="AMP-binding enzyme C-terminal" evidence="4">
    <location>
        <begin position="405"/>
        <end position="481"/>
    </location>
</feature>
<dbReference type="Proteomes" id="UP000314251">
    <property type="component" value="Unassembled WGS sequence"/>
</dbReference>
<keyword evidence="6" id="KW-1185">Reference proteome</keyword>
<evidence type="ECO:0000259" key="4">
    <source>
        <dbReference type="Pfam" id="PF13193"/>
    </source>
</evidence>
<dbReference type="AlphaFoldDB" id="A0A5N6AML2"/>
<evidence type="ECO:0000313" key="6">
    <source>
        <dbReference type="Proteomes" id="UP000314251"/>
    </source>
</evidence>
<dbReference type="InterPro" id="IPR045851">
    <property type="entry name" value="AMP-bd_C_sf"/>
</dbReference>
<dbReference type="PANTHER" id="PTHR24096">
    <property type="entry name" value="LONG-CHAIN-FATTY-ACID--COA LIGASE"/>
    <property type="match status" value="1"/>
</dbReference>
<dbReference type="InterPro" id="IPR042099">
    <property type="entry name" value="ANL_N_sf"/>
</dbReference>
<sequence>MRDPVSRLDDLPRIAARNHPDRVAVRTDRGESLTFGELERRVDACAARIAALTEGPGTVVALTSALHPDFVVAYYGALRAGRVVVPVNPMLRAEGLARLVAASGAALVLTVPEIAERLDTEVPALDLADSSLNDLSLIEGRPADRVPVEPGDVACVHFTSGTTGAPKGVCQTHHNLAVNAAQTAHAHGLGPASVTLNHLPTFHPMHLNAALFVGAEQVLATDPDLAASLRTANEVGAHRYYSLPMRLSRLAAHPELSGMRLTSVEAVYSGGSALPVAAASRLSEHFGIPVLQGYGLAETSPMTHCGDRSRPKPGSCGPSVPLTECRIVDLTTGKPVGTGERGEIQVRGPQLMKGYLGEPAGAAFNAEGWFATGDVGLVDEDGELFVVDRLKDVFKCDNELVSPQEVEGVLLRHPSVVDCVVVDHPDPFSGAVAAALVVAPGVPDQPALDAVAAEVNAELPYYQHIRHIRAVPEIARSGGGKVRRQELRQHLATLLTAD</sequence>
<gene>
    <name evidence="5" type="ORF">FH607_004230</name>
</gene>
<dbReference type="InterPro" id="IPR000873">
    <property type="entry name" value="AMP-dep_synth/lig_dom"/>
</dbReference>
<feature type="domain" description="AMP-dependent synthetase/ligase" evidence="3">
    <location>
        <begin position="15"/>
        <end position="356"/>
    </location>
</feature>
<dbReference type="Pfam" id="PF13193">
    <property type="entry name" value="AMP-binding_C"/>
    <property type="match status" value="1"/>
</dbReference>